<sequence length="483" mass="52881">MDLSFKGTLCFTSSPLFAALYALTSTSRTPERYHRPLLLNSHPIYGCLIYSFLRPPPSKQQRIIIVALHPHLIEQLQSSRKSFSLKNLCEYSAVSHSTMSYKVSFPSRSNGGYTESGLVPRPHGSTSTSHPIRRSRVNAHNPSTSKSNVIKEAMNNPNPSLHYLSNGPQVQPMRNMGITRANSYLKVSSFDPSLWSNIPSLQSMEGNFTGADASLEVYFKSTSIVKGSSHGESGAEMSCNAPFQNSLISTGVQSNKTYSVPTLDRTHGKSDITGAKMSCDTPLQNSLLYAGVQSIKTYSVPTLDSSYRESDLIGAKMSCDTPLQNSLLSASVQSIKTYPVPVLNSSHRESDLTGAEMSCDTPLRNYLLHAGVQSIKTYPVPILGSSHREGDLTGAEMSCDTPLRNYLLYADIQSIKTYPVPILGSSHRESDLIGAEMSCDTPFRNYLLYADVQSIKTYPVPILGSSHRESDFIGTKMSCDTPL</sequence>
<dbReference type="Proteomes" id="UP000807159">
    <property type="component" value="Chromosome 18"/>
</dbReference>
<dbReference type="EMBL" id="JACEGQ020000018">
    <property type="protein sequence ID" value="KAH8481716.1"/>
    <property type="molecule type" value="Genomic_DNA"/>
</dbReference>
<proteinExistence type="predicted"/>
<name>A0A8T2WLJ4_POPDE</name>
<reference evidence="2" key="1">
    <citation type="journal article" date="2021" name="J. Hered.">
        <title>Genome Assembly of Salicaceae Populus deltoides (Eastern Cottonwood) I-69 Based on Nanopore Sequencing and Hi-C Technologies.</title>
        <authorList>
            <person name="Bai S."/>
            <person name="Wu H."/>
            <person name="Zhang J."/>
            <person name="Pan Z."/>
            <person name="Zhao W."/>
            <person name="Li Z."/>
            <person name="Tong C."/>
        </authorList>
    </citation>
    <scope>NUCLEOTIDE SEQUENCE</scope>
    <source>
        <tissue evidence="2">Leaf</tissue>
    </source>
</reference>
<gene>
    <name evidence="2" type="ORF">H0E87_029273</name>
</gene>
<evidence type="ECO:0000313" key="3">
    <source>
        <dbReference type="Proteomes" id="UP000807159"/>
    </source>
</evidence>
<evidence type="ECO:0000256" key="1">
    <source>
        <dbReference type="SAM" id="MobiDB-lite"/>
    </source>
</evidence>
<protein>
    <submittedName>
        <fullName evidence="2">Uncharacterized protein</fullName>
    </submittedName>
</protein>
<organism evidence="2 3">
    <name type="scientific">Populus deltoides</name>
    <name type="common">Eastern poplar</name>
    <name type="synonym">Eastern cottonwood</name>
    <dbReference type="NCBI Taxonomy" id="3696"/>
    <lineage>
        <taxon>Eukaryota</taxon>
        <taxon>Viridiplantae</taxon>
        <taxon>Streptophyta</taxon>
        <taxon>Embryophyta</taxon>
        <taxon>Tracheophyta</taxon>
        <taxon>Spermatophyta</taxon>
        <taxon>Magnoliopsida</taxon>
        <taxon>eudicotyledons</taxon>
        <taxon>Gunneridae</taxon>
        <taxon>Pentapetalae</taxon>
        <taxon>rosids</taxon>
        <taxon>fabids</taxon>
        <taxon>Malpighiales</taxon>
        <taxon>Salicaceae</taxon>
        <taxon>Saliceae</taxon>
        <taxon>Populus</taxon>
    </lineage>
</organism>
<feature type="region of interest" description="Disordered" evidence="1">
    <location>
        <begin position="112"/>
        <end position="144"/>
    </location>
</feature>
<comment type="caution">
    <text evidence="2">The sequence shown here is derived from an EMBL/GenBank/DDBJ whole genome shotgun (WGS) entry which is preliminary data.</text>
</comment>
<keyword evidence="3" id="KW-1185">Reference proteome</keyword>
<dbReference type="AlphaFoldDB" id="A0A8T2WLJ4"/>
<accession>A0A8T2WLJ4</accession>
<evidence type="ECO:0000313" key="2">
    <source>
        <dbReference type="EMBL" id="KAH8481716.1"/>
    </source>
</evidence>